<dbReference type="PANTHER" id="PTHR46564:SF1">
    <property type="entry name" value="TRANSPOSASE"/>
    <property type="match status" value="1"/>
</dbReference>
<gene>
    <name evidence="2" type="ORF">SAMEA4504048_00991</name>
</gene>
<dbReference type="InterPro" id="IPR036397">
    <property type="entry name" value="RNaseH_sf"/>
</dbReference>
<feature type="domain" description="Tc1-like transposase DDE" evidence="1">
    <location>
        <begin position="10"/>
        <end position="140"/>
    </location>
</feature>
<name>A0A239WYM8_STRAI</name>
<evidence type="ECO:0000313" key="2">
    <source>
        <dbReference type="EMBL" id="SNV39532.1"/>
    </source>
</evidence>
<dbReference type="Gene3D" id="3.30.420.10">
    <property type="entry name" value="Ribonuclease H-like superfamily/Ribonuclease H"/>
    <property type="match status" value="1"/>
</dbReference>
<dbReference type="SUPFAM" id="SSF53098">
    <property type="entry name" value="Ribonuclease H-like"/>
    <property type="match status" value="1"/>
</dbReference>
<accession>A0A239WYM8</accession>
<dbReference type="InterPro" id="IPR038717">
    <property type="entry name" value="Tc1-like_DDE_dom"/>
</dbReference>
<dbReference type="EMBL" id="LT906454">
    <property type="protein sequence ID" value="SNV39532.1"/>
    <property type="molecule type" value="Genomic_DNA"/>
</dbReference>
<dbReference type="KEGG" id="saco:SAME_00991"/>
<sequence length="159" mass="18416">MNNLSHLTPVYIDETGFETYFHREYGRSLKGQLIKGKVSGRRYQRISLVAGLINGTLIATMTYKDTMTSDFFEAWFKTFLLPTLETPSVIIMDNAKFHRMSALKYLFAEQGHRLLPLPPYSPEYNPIEKTWAHIKKHLRRVLPNCDTFLEALSSFSCFS</sequence>
<evidence type="ECO:0000313" key="3">
    <source>
        <dbReference type="Proteomes" id="UP000215144"/>
    </source>
</evidence>
<dbReference type="InterPro" id="IPR012337">
    <property type="entry name" value="RNaseH-like_sf"/>
</dbReference>
<evidence type="ECO:0000259" key="1">
    <source>
        <dbReference type="Pfam" id="PF13358"/>
    </source>
</evidence>
<dbReference type="AlphaFoldDB" id="A0A239WYM8"/>
<dbReference type="Pfam" id="PF13358">
    <property type="entry name" value="DDE_3"/>
    <property type="match status" value="1"/>
</dbReference>
<dbReference type="PANTHER" id="PTHR46564">
    <property type="entry name" value="TRANSPOSASE"/>
    <property type="match status" value="1"/>
</dbReference>
<proteinExistence type="predicted"/>
<organism evidence="2 3">
    <name type="scientific">Streptococcus acidominimus</name>
    <dbReference type="NCBI Taxonomy" id="1326"/>
    <lineage>
        <taxon>Bacteria</taxon>
        <taxon>Bacillati</taxon>
        <taxon>Bacillota</taxon>
        <taxon>Bacilli</taxon>
        <taxon>Lactobacillales</taxon>
        <taxon>Streptococcaceae</taxon>
        <taxon>Streptococcus</taxon>
    </lineage>
</organism>
<reference evidence="2 3" key="1">
    <citation type="submission" date="2017-06" db="EMBL/GenBank/DDBJ databases">
        <authorList>
            <consortium name="Pathogen Informatics"/>
        </authorList>
    </citation>
    <scope>NUCLEOTIDE SEQUENCE [LARGE SCALE GENOMIC DNA]</scope>
    <source>
        <strain evidence="2 3">NCTC11291</strain>
    </source>
</reference>
<protein>
    <submittedName>
        <fullName evidence="2">IS630-Spn1, transposase Orf2</fullName>
    </submittedName>
</protein>
<dbReference type="GO" id="GO:0003676">
    <property type="term" value="F:nucleic acid binding"/>
    <property type="evidence" value="ECO:0007669"/>
    <property type="project" value="InterPro"/>
</dbReference>
<dbReference type="Proteomes" id="UP000215144">
    <property type="component" value="Chromosome 1"/>
</dbReference>